<dbReference type="GO" id="GO:0006825">
    <property type="term" value="P:copper ion transport"/>
    <property type="evidence" value="ECO:0007669"/>
    <property type="project" value="InterPro"/>
</dbReference>
<feature type="transmembrane region" description="Helical" evidence="7">
    <location>
        <begin position="63"/>
        <end position="85"/>
    </location>
</feature>
<organism evidence="9 10">
    <name type="scientific">Streptomyces uncialis</name>
    <dbReference type="NCBI Taxonomy" id="1048205"/>
    <lineage>
        <taxon>Bacteria</taxon>
        <taxon>Bacillati</taxon>
        <taxon>Actinomycetota</taxon>
        <taxon>Actinomycetes</taxon>
        <taxon>Kitasatosporales</taxon>
        <taxon>Streptomycetaceae</taxon>
        <taxon>Streptomyces</taxon>
    </lineage>
</organism>
<evidence type="ECO:0000256" key="4">
    <source>
        <dbReference type="ARBA" id="ARBA00022989"/>
    </source>
</evidence>
<comment type="caution">
    <text evidence="9">The sequence shown here is derived from an EMBL/GenBank/DDBJ whole genome shotgun (WGS) entry which is preliminary data.</text>
</comment>
<dbReference type="PANTHER" id="PTHR34820:SF4">
    <property type="entry name" value="INNER MEMBRANE PROTEIN YEBZ"/>
    <property type="match status" value="1"/>
</dbReference>
<dbReference type="EMBL" id="LFBV01000005">
    <property type="protein sequence ID" value="OKH93173.1"/>
    <property type="molecule type" value="Genomic_DNA"/>
</dbReference>
<dbReference type="InterPro" id="IPR008457">
    <property type="entry name" value="Cu-R_CopD_dom"/>
</dbReference>
<evidence type="ECO:0000313" key="10">
    <source>
        <dbReference type="Proteomes" id="UP000186455"/>
    </source>
</evidence>
<feature type="transmembrane region" description="Helical" evidence="7">
    <location>
        <begin position="195"/>
        <end position="219"/>
    </location>
</feature>
<name>A0A1Q4V5N7_9ACTN</name>
<evidence type="ECO:0000256" key="1">
    <source>
        <dbReference type="ARBA" id="ARBA00004651"/>
    </source>
</evidence>
<feature type="transmembrane region" description="Helical" evidence="7">
    <location>
        <begin position="30"/>
        <end position="51"/>
    </location>
</feature>
<feature type="transmembrane region" description="Helical" evidence="7">
    <location>
        <begin position="280"/>
        <end position="298"/>
    </location>
</feature>
<evidence type="ECO:0000256" key="2">
    <source>
        <dbReference type="ARBA" id="ARBA00022475"/>
    </source>
</evidence>
<evidence type="ECO:0000259" key="8">
    <source>
        <dbReference type="Pfam" id="PF05425"/>
    </source>
</evidence>
<feature type="transmembrane region" description="Helical" evidence="7">
    <location>
        <begin position="239"/>
        <end position="260"/>
    </location>
</feature>
<keyword evidence="2" id="KW-1003">Cell membrane</keyword>
<dbReference type="GO" id="GO:0005886">
    <property type="term" value="C:plasma membrane"/>
    <property type="evidence" value="ECO:0007669"/>
    <property type="project" value="UniProtKB-SubCell"/>
</dbReference>
<dbReference type="Pfam" id="PF05425">
    <property type="entry name" value="CopD"/>
    <property type="match status" value="1"/>
</dbReference>
<evidence type="ECO:0000256" key="5">
    <source>
        <dbReference type="ARBA" id="ARBA00023136"/>
    </source>
</evidence>
<feature type="region of interest" description="Disordered" evidence="6">
    <location>
        <begin position="1"/>
        <end position="22"/>
    </location>
</feature>
<evidence type="ECO:0000256" key="3">
    <source>
        <dbReference type="ARBA" id="ARBA00022692"/>
    </source>
</evidence>
<keyword evidence="10" id="KW-1185">Reference proteome</keyword>
<dbReference type="InterPro" id="IPR032694">
    <property type="entry name" value="CopC/D"/>
</dbReference>
<keyword evidence="3 7" id="KW-0812">Transmembrane</keyword>
<protein>
    <submittedName>
        <fullName evidence="9">Membrane protein</fullName>
    </submittedName>
</protein>
<comment type="subcellular location">
    <subcellularLocation>
        <location evidence="1">Cell membrane</location>
        <topology evidence="1">Multi-pass membrane protein</topology>
    </subcellularLocation>
</comment>
<dbReference type="AlphaFoldDB" id="A0A1Q4V5N7"/>
<gene>
    <name evidence="9" type="ORF">AB852_20140</name>
</gene>
<keyword evidence="5 7" id="KW-0472">Membrane</keyword>
<accession>A0A1Q4V5N7</accession>
<evidence type="ECO:0000256" key="6">
    <source>
        <dbReference type="SAM" id="MobiDB-lite"/>
    </source>
</evidence>
<keyword evidence="4 7" id="KW-1133">Transmembrane helix</keyword>
<dbReference type="PANTHER" id="PTHR34820">
    <property type="entry name" value="INNER MEMBRANE PROTEIN YEBZ"/>
    <property type="match status" value="1"/>
</dbReference>
<feature type="transmembrane region" description="Helical" evidence="7">
    <location>
        <begin position="319"/>
        <end position="346"/>
    </location>
</feature>
<feature type="domain" description="Copper resistance protein D" evidence="8">
    <location>
        <begin position="235"/>
        <end position="343"/>
    </location>
</feature>
<feature type="transmembrane region" description="Helical" evidence="7">
    <location>
        <begin position="106"/>
        <end position="127"/>
    </location>
</feature>
<dbReference type="Proteomes" id="UP000186455">
    <property type="component" value="Unassembled WGS sequence"/>
</dbReference>
<evidence type="ECO:0000313" key="9">
    <source>
        <dbReference type="EMBL" id="OKH93173.1"/>
    </source>
</evidence>
<feature type="compositionally biased region" description="Pro residues" evidence="6">
    <location>
        <begin position="1"/>
        <end position="13"/>
    </location>
</feature>
<evidence type="ECO:0000256" key="7">
    <source>
        <dbReference type="SAM" id="Phobius"/>
    </source>
</evidence>
<proteinExistence type="predicted"/>
<sequence length="357" mass="37328">MPPPTPGPEPTPVARPTQAPRPTAQVSRTAAVLVLLLLAALIPLLGPSAALSGTGEDPAPGTAGIGLLRTVMFAALAVQAGEVLGGWLIRRVPQAPEDVPRAWSGYAAWAGTVAALGLASVVATGNLVPSKLSDMDIGGLYQSRDGALALIEVNAFVAAGLLARSRRPVVRALPLAAVVVAEALRAHPVTELRPMVGAGLTLVHLLCASLWAGGLLYAVRAGWRWRVSAPRAGAALLALYARVAALLIAGVTATGLVSTLRRMPPDTLFEQLRTTSYGRVLLAKVLLMVAVAALALAARQRLRRRDRRRGRRSRQAADALHAFVPARVEVALLGLVVAVSALLTALPVPIRWGALWW</sequence>
<reference evidence="9 10" key="1">
    <citation type="submission" date="2015-06" db="EMBL/GenBank/DDBJ databases">
        <title>Cloning and characterization of the uncialamcin biosynthetic gene cluster.</title>
        <authorList>
            <person name="Yan X."/>
            <person name="Huang T."/>
            <person name="Ge H."/>
            <person name="Shen B."/>
        </authorList>
    </citation>
    <scope>NUCLEOTIDE SEQUENCE [LARGE SCALE GENOMIC DNA]</scope>
    <source>
        <strain evidence="9 10">DCA2648</strain>
    </source>
</reference>